<evidence type="ECO:0000256" key="4">
    <source>
        <dbReference type="PROSITE-ProRule" id="PRU10141"/>
    </source>
</evidence>
<dbReference type="InterPro" id="IPR001245">
    <property type="entry name" value="Ser-Thr/Tyr_kinase_cat_dom"/>
</dbReference>
<keyword evidence="1 5" id="KW-0808">Transferase</keyword>
<dbReference type="InterPro" id="IPR050167">
    <property type="entry name" value="Ser_Thr_protein_kinase"/>
</dbReference>
<dbReference type="PROSITE" id="PS00107">
    <property type="entry name" value="PROTEIN_KINASE_ATP"/>
    <property type="match status" value="1"/>
</dbReference>
<dbReference type="EMBL" id="JAPFFF010000001">
    <property type="protein sequence ID" value="KAK8898507.1"/>
    <property type="molecule type" value="Genomic_DNA"/>
</dbReference>
<dbReference type="PROSITE" id="PS50011">
    <property type="entry name" value="PROTEIN_KINASE_DOM"/>
    <property type="match status" value="1"/>
</dbReference>
<reference evidence="8 9" key="1">
    <citation type="submission" date="2024-04" db="EMBL/GenBank/DDBJ databases">
        <title>Tritrichomonas musculus Genome.</title>
        <authorList>
            <person name="Alves-Ferreira E."/>
            <person name="Grigg M."/>
            <person name="Lorenzi H."/>
            <person name="Galac M."/>
        </authorList>
    </citation>
    <scope>NUCLEOTIDE SEQUENCE [LARGE SCALE GENOMIC DNA]</scope>
    <source>
        <strain evidence="8 9">EAF2021</strain>
    </source>
</reference>
<comment type="similarity">
    <text evidence="5">Belongs to the protein kinase superfamily.</text>
</comment>
<dbReference type="SUPFAM" id="SSF56112">
    <property type="entry name" value="Protein kinase-like (PK-like)"/>
    <property type="match status" value="2"/>
</dbReference>
<dbReference type="PANTHER" id="PTHR23257">
    <property type="entry name" value="SERINE-THREONINE PROTEIN KINASE"/>
    <property type="match status" value="1"/>
</dbReference>
<dbReference type="CDD" id="cd13999">
    <property type="entry name" value="STKc_MAP3K-like"/>
    <property type="match status" value="1"/>
</dbReference>
<dbReference type="InterPro" id="IPR017441">
    <property type="entry name" value="Protein_kinase_ATP_BS"/>
</dbReference>
<comment type="caution">
    <text evidence="8">The sequence shown here is derived from an EMBL/GenBank/DDBJ whole genome shotgun (WGS) entry which is preliminary data.</text>
</comment>
<evidence type="ECO:0000256" key="6">
    <source>
        <dbReference type="SAM" id="MobiDB-lite"/>
    </source>
</evidence>
<feature type="region of interest" description="Disordered" evidence="6">
    <location>
        <begin position="315"/>
        <end position="377"/>
    </location>
</feature>
<keyword evidence="9" id="KW-1185">Reference proteome</keyword>
<feature type="domain" description="Protein kinase" evidence="7">
    <location>
        <begin position="35"/>
        <end position="298"/>
    </location>
</feature>
<sequence>EISVFCFIWHFLSNFLFLNSFSVMLQNLIVDLNDFEKIEKIGSGSYGKVYLVREKETNKLFAAKVLKEGFSSSESQRLLFKEITTCSNVKHPAVLSLVGFNLMDFKDRPHPTLLTEYIPNGSLQKLINNESNISNSKRYIILLGIALGMEYLHSQSIIHRDLKPDNVLVDENFQPFICDFGESMISDISVSLITMSTPHGTPLYMAPEILLFDPYTYKSDVYSYSILAYQVLTSQPPFPKITQQSQLKKAVLSMKRPSLDFVQSKPAKELLTKCWSHDPESRPKFKEIVEILKEQEFMNSMNVDKSEVGNYLRQFGEKPPEDITSDDKMSHSEDEEDKIPTVRLHIPSIRKPNKKVPKEKQQQEQQQPSANALKESADRGDVKSMLVYANMLRKGSDFMQPILLLRVLKLENILIENDKGHLKVSHFRIPCIYDIENHTKTAYVFFMKHMNFMSPELFK</sequence>
<feature type="binding site" evidence="4">
    <location>
        <position position="64"/>
    </location>
    <ligand>
        <name>ATP</name>
        <dbReference type="ChEBI" id="CHEBI:30616"/>
    </ligand>
</feature>
<dbReference type="InterPro" id="IPR008271">
    <property type="entry name" value="Ser/Thr_kinase_AS"/>
</dbReference>
<dbReference type="Pfam" id="PF00069">
    <property type="entry name" value="Pkinase"/>
    <property type="match status" value="1"/>
</dbReference>
<proteinExistence type="inferred from homology"/>
<keyword evidence="2 4" id="KW-0547">Nucleotide-binding</keyword>
<accession>A0ABR2L574</accession>
<evidence type="ECO:0000256" key="2">
    <source>
        <dbReference type="ARBA" id="ARBA00022741"/>
    </source>
</evidence>
<evidence type="ECO:0000256" key="5">
    <source>
        <dbReference type="RuleBase" id="RU000304"/>
    </source>
</evidence>
<dbReference type="PROSITE" id="PS00108">
    <property type="entry name" value="PROTEIN_KINASE_ST"/>
    <property type="match status" value="1"/>
</dbReference>
<dbReference type="InterPro" id="IPR011009">
    <property type="entry name" value="Kinase-like_dom_sf"/>
</dbReference>
<dbReference type="InterPro" id="IPR000719">
    <property type="entry name" value="Prot_kinase_dom"/>
</dbReference>
<dbReference type="Gene3D" id="1.10.510.10">
    <property type="entry name" value="Transferase(Phosphotransferase) domain 1"/>
    <property type="match status" value="1"/>
</dbReference>
<evidence type="ECO:0000259" key="7">
    <source>
        <dbReference type="PROSITE" id="PS50011"/>
    </source>
</evidence>
<keyword evidence="1 5" id="KW-0723">Serine/threonine-protein kinase</keyword>
<keyword evidence="3 4" id="KW-0067">ATP-binding</keyword>
<gene>
    <name evidence="8" type="ORF">M9Y10_000798</name>
</gene>
<feature type="non-terminal residue" evidence="8">
    <location>
        <position position="1"/>
    </location>
</feature>
<organism evidence="8 9">
    <name type="scientific">Tritrichomonas musculus</name>
    <dbReference type="NCBI Taxonomy" id="1915356"/>
    <lineage>
        <taxon>Eukaryota</taxon>
        <taxon>Metamonada</taxon>
        <taxon>Parabasalia</taxon>
        <taxon>Tritrichomonadida</taxon>
        <taxon>Tritrichomonadidae</taxon>
        <taxon>Tritrichomonas</taxon>
    </lineage>
</organism>
<dbReference type="SMART" id="SM00220">
    <property type="entry name" value="S_TKc"/>
    <property type="match status" value="1"/>
</dbReference>
<name>A0ABR2L574_9EUKA</name>
<evidence type="ECO:0000256" key="1">
    <source>
        <dbReference type="ARBA" id="ARBA00022527"/>
    </source>
</evidence>
<feature type="compositionally biased region" description="Basic and acidic residues" evidence="6">
    <location>
        <begin position="315"/>
        <end position="332"/>
    </location>
</feature>
<protein>
    <recommendedName>
        <fullName evidence="7">Protein kinase domain-containing protein</fullName>
    </recommendedName>
</protein>
<evidence type="ECO:0000313" key="9">
    <source>
        <dbReference type="Proteomes" id="UP001470230"/>
    </source>
</evidence>
<keyword evidence="1 5" id="KW-0418">Kinase</keyword>
<dbReference type="Proteomes" id="UP001470230">
    <property type="component" value="Unassembled WGS sequence"/>
</dbReference>
<evidence type="ECO:0000256" key="3">
    <source>
        <dbReference type="ARBA" id="ARBA00022840"/>
    </source>
</evidence>
<dbReference type="PRINTS" id="PR00109">
    <property type="entry name" value="TYRKINASE"/>
</dbReference>
<evidence type="ECO:0000313" key="8">
    <source>
        <dbReference type="EMBL" id="KAK8898507.1"/>
    </source>
</evidence>